<comment type="caution">
    <text evidence="5">The sequence shown here is derived from an EMBL/GenBank/DDBJ whole genome shotgun (WGS) entry which is preliminary data.</text>
</comment>
<dbReference type="RefSeq" id="WP_345444059.1">
    <property type="nucleotide sequence ID" value="NZ_BAABHK010000032.1"/>
</dbReference>
<keyword evidence="2" id="KW-0560">Oxidoreductase</keyword>
<protein>
    <submittedName>
        <fullName evidence="5">NAD(P)-binding domain-containing protein</fullName>
    </submittedName>
</protein>
<evidence type="ECO:0000313" key="6">
    <source>
        <dbReference type="Proteomes" id="UP001501442"/>
    </source>
</evidence>
<evidence type="ECO:0000256" key="2">
    <source>
        <dbReference type="ARBA" id="ARBA00023002"/>
    </source>
</evidence>
<dbReference type="InterPro" id="IPR048666">
    <property type="entry name" value="RedAm-like_C"/>
</dbReference>
<dbReference type="EMBL" id="BAABHK010000032">
    <property type="protein sequence ID" value="GAA4640326.1"/>
    <property type="molecule type" value="Genomic_DNA"/>
</dbReference>
<proteinExistence type="inferred from homology"/>
<feature type="domain" description="NADPH-dependent reductive aminase-like C-terminal" evidence="4">
    <location>
        <begin position="162"/>
        <end position="293"/>
    </location>
</feature>
<organism evidence="5 6">
    <name type="scientific">Actinoallomurus vinaceus</name>
    <dbReference type="NCBI Taxonomy" id="1080074"/>
    <lineage>
        <taxon>Bacteria</taxon>
        <taxon>Bacillati</taxon>
        <taxon>Actinomycetota</taxon>
        <taxon>Actinomycetes</taxon>
        <taxon>Streptosporangiales</taxon>
        <taxon>Thermomonosporaceae</taxon>
        <taxon>Actinoallomurus</taxon>
    </lineage>
</organism>
<dbReference type="InterPro" id="IPR015815">
    <property type="entry name" value="HIBADH-related"/>
</dbReference>
<comment type="similarity">
    <text evidence="1">Belongs to the HIBADH-related family.</text>
</comment>
<dbReference type="InterPro" id="IPR006115">
    <property type="entry name" value="6PGDH_NADP-bd"/>
</dbReference>
<dbReference type="SUPFAM" id="SSF51735">
    <property type="entry name" value="NAD(P)-binding Rossmann-fold domains"/>
    <property type="match status" value="1"/>
</dbReference>
<dbReference type="Gene3D" id="1.10.1040.10">
    <property type="entry name" value="N-(1-d-carboxylethyl)-l-norvaline Dehydrogenase, domain 2"/>
    <property type="match status" value="1"/>
</dbReference>
<reference evidence="6" key="1">
    <citation type="journal article" date="2019" name="Int. J. Syst. Evol. Microbiol.">
        <title>The Global Catalogue of Microorganisms (GCM) 10K type strain sequencing project: providing services to taxonomists for standard genome sequencing and annotation.</title>
        <authorList>
            <consortium name="The Broad Institute Genomics Platform"/>
            <consortium name="The Broad Institute Genome Sequencing Center for Infectious Disease"/>
            <person name="Wu L."/>
            <person name="Ma J."/>
        </authorList>
    </citation>
    <scope>NUCLEOTIDE SEQUENCE [LARGE SCALE GENOMIC DNA]</scope>
    <source>
        <strain evidence="6">JCM 17939</strain>
    </source>
</reference>
<accession>A0ABP8UWB2</accession>
<dbReference type="InterPro" id="IPR013328">
    <property type="entry name" value="6PGD_dom2"/>
</dbReference>
<dbReference type="PANTHER" id="PTHR43580:SF2">
    <property type="entry name" value="CYTOKINE-LIKE NUCLEAR FACTOR N-PAC"/>
    <property type="match status" value="1"/>
</dbReference>
<evidence type="ECO:0000313" key="5">
    <source>
        <dbReference type="EMBL" id="GAA4640326.1"/>
    </source>
</evidence>
<name>A0ABP8UWB2_9ACTN</name>
<dbReference type="PIRSF" id="PIRSF000103">
    <property type="entry name" value="HIBADH"/>
    <property type="match status" value="1"/>
</dbReference>
<sequence>MSTREHVTVIGLGAMGSTMAEAFLAAGHPTTVWNRTAAKADPLVAKGATLAASPAEAVAAGELVVISLVDYAAMYDALGAADGALGGRVLVNLSSDTPEELRRASRWAAERGAELVTAGIMVPPPGIGKPGAYAFYSGPDGALERHRRTLEVLGGIEYTGGDPGLAMLYYQSMLLVFWTSLTSYIHAAALLRTAGVKGEALRPYIAAMFNDLAADGPMGFLRIVTDQVEAGEYPGGENNLHMQVVGVGHVVQALRDAGVDTTMPAALKELFVRAEAAGHGADGFTSVAEVIKKPEA</sequence>
<dbReference type="Gene3D" id="3.40.50.720">
    <property type="entry name" value="NAD(P)-binding Rossmann-like Domain"/>
    <property type="match status" value="1"/>
</dbReference>
<dbReference type="InterPro" id="IPR051265">
    <property type="entry name" value="HIBADH-related_NP60_sf"/>
</dbReference>
<keyword evidence="6" id="KW-1185">Reference proteome</keyword>
<evidence type="ECO:0000259" key="4">
    <source>
        <dbReference type="Pfam" id="PF21761"/>
    </source>
</evidence>
<dbReference type="PANTHER" id="PTHR43580">
    <property type="entry name" value="OXIDOREDUCTASE GLYR1-RELATED"/>
    <property type="match status" value="1"/>
</dbReference>
<dbReference type="Pfam" id="PF03446">
    <property type="entry name" value="NAD_binding_2"/>
    <property type="match status" value="1"/>
</dbReference>
<evidence type="ECO:0000259" key="3">
    <source>
        <dbReference type="Pfam" id="PF03446"/>
    </source>
</evidence>
<evidence type="ECO:0000256" key="1">
    <source>
        <dbReference type="ARBA" id="ARBA00009080"/>
    </source>
</evidence>
<dbReference type="Pfam" id="PF21761">
    <property type="entry name" value="RedAm-like_C"/>
    <property type="match status" value="1"/>
</dbReference>
<feature type="domain" description="6-phosphogluconate dehydrogenase NADP-binding" evidence="3">
    <location>
        <begin position="7"/>
        <end position="155"/>
    </location>
</feature>
<dbReference type="Proteomes" id="UP001501442">
    <property type="component" value="Unassembled WGS sequence"/>
</dbReference>
<gene>
    <name evidence="5" type="ORF">GCM10023196_105370</name>
</gene>
<dbReference type="InterPro" id="IPR036291">
    <property type="entry name" value="NAD(P)-bd_dom_sf"/>
</dbReference>